<accession>A0A2P7V2B3</accession>
<organism evidence="6 7">
    <name type="scientific">Brevibacillus fortis</name>
    <dbReference type="NCBI Taxonomy" id="2126352"/>
    <lineage>
        <taxon>Bacteria</taxon>
        <taxon>Bacillati</taxon>
        <taxon>Bacillota</taxon>
        <taxon>Bacilli</taxon>
        <taxon>Bacillales</taxon>
        <taxon>Paenibacillaceae</taxon>
        <taxon>Brevibacillus</taxon>
    </lineage>
</organism>
<proteinExistence type="predicted"/>
<dbReference type="OrthoDB" id="9806179at2"/>
<keyword evidence="7" id="KW-1185">Reference proteome</keyword>
<dbReference type="Proteomes" id="UP000240419">
    <property type="component" value="Unassembled WGS sequence"/>
</dbReference>
<dbReference type="Pfam" id="PF07992">
    <property type="entry name" value="Pyr_redox_2"/>
    <property type="match status" value="1"/>
</dbReference>
<evidence type="ECO:0000256" key="1">
    <source>
        <dbReference type="ARBA" id="ARBA00001974"/>
    </source>
</evidence>
<dbReference type="RefSeq" id="WP_106840025.1">
    <property type="nucleotide sequence ID" value="NZ_JARMEZ010000013.1"/>
</dbReference>
<dbReference type="PRINTS" id="PR00469">
    <property type="entry name" value="PNDRDTASEII"/>
</dbReference>
<comment type="cofactor">
    <cofactor evidence="1">
        <name>FAD</name>
        <dbReference type="ChEBI" id="CHEBI:57692"/>
    </cofactor>
</comment>
<reference evidence="6 7" key="1">
    <citation type="submission" date="2018-03" db="EMBL/GenBank/DDBJ databases">
        <title>Brevisbacillus phylogenomics.</title>
        <authorList>
            <person name="Dunlap C."/>
        </authorList>
    </citation>
    <scope>NUCLEOTIDE SEQUENCE [LARGE SCALE GENOMIC DNA]</scope>
    <source>
        <strain evidence="6 7">NRRL NRS-1210</strain>
    </source>
</reference>
<dbReference type="AlphaFoldDB" id="A0A2P7V2B3"/>
<dbReference type="InterPro" id="IPR036188">
    <property type="entry name" value="FAD/NAD-bd_sf"/>
</dbReference>
<evidence type="ECO:0000256" key="2">
    <source>
        <dbReference type="ARBA" id="ARBA00011738"/>
    </source>
</evidence>
<keyword evidence="4" id="KW-0560">Oxidoreductase</keyword>
<dbReference type="Gene3D" id="3.50.50.60">
    <property type="entry name" value="FAD/NAD(P)-binding domain"/>
    <property type="match status" value="2"/>
</dbReference>
<evidence type="ECO:0000256" key="3">
    <source>
        <dbReference type="ARBA" id="ARBA00022630"/>
    </source>
</evidence>
<evidence type="ECO:0000256" key="4">
    <source>
        <dbReference type="ARBA" id="ARBA00023002"/>
    </source>
</evidence>
<dbReference type="InterPro" id="IPR050097">
    <property type="entry name" value="Ferredoxin-NADP_redctase_2"/>
</dbReference>
<name>A0A2P7V2B3_9BACL</name>
<gene>
    <name evidence="6" type="ORF">C7R93_17500</name>
</gene>
<dbReference type="SUPFAM" id="SSF51905">
    <property type="entry name" value="FAD/NAD(P)-binding domain"/>
    <property type="match status" value="1"/>
</dbReference>
<dbReference type="InterPro" id="IPR023753">
    <property type="entry name" value="FAD/NAD-binding_dom"/>
</dbReference>
<comment type="caution">
    <text evidence="6">The sequence shown here is derived from an EMBL/GenBank/DDBJ whole genome shotgun (WGS) entry which is preliminary data.</text>
</comment>
<keyword evidence="3" id="KW-0285">Flavoprotein</keyword>
<protein>
    <submittedName>
        <fullName evidence="6">NAD(P)/FAD-dependent oxidoreductase</fullName>
    </submittedName>
</protein>
<dbReference type="EMBL" id="PXZM01000029">
    <property type="protein sequence ID" value="PSJ93321.1"/>
    <property type="molecule type" value="Genomic_DNA"/>
</dbReference>
<feature type="domain" description="FAD/NAD(P)-binding" evidence="5">
    <location>
        <begin position="5"/>
        <end position="284"/>
    </location>
</feature>
<dbReference type="PANTHER" id="PTHR48105">
    <property type="entry name" value="THIOREDOXIN REDUCTASE 1-RELATED-RELATED"/>
    <property type="match status" value="1"/>
</dbReference>
<dbReference type="PRINTS" id="PR00368">
    <property type="entry name" value="FADPNR"/>
</dbReference>
<sequence length="309" mass="34068">MEHIQVLIAGGGIAGLSAAIWCQRLGLSCLLIEKTDRLGGQLHHIYNEITDFPPLVYDQGAAIIKELSAHPFIQQQHIRLNEAILSIDRETKQVITSKSVYRVDFLLIATGVSWNEITALSDCSSVLTPWFSTTAQAHTIAGQDIAVIGGGDRALESAANLSFHARQVYLLVRSSRWRARPEWQKKITDLPNVHVLWETQVSDYQEEEARTILTLTSTRAGNPQTIVVDWILPRIGVHGNTAGLEGLDTFGDDYLQTDSYQRAHSPWIYAVGDVSNGAAYASLSLAVGQAMKAVKHISLQIQNNRSMSL</sequence>
<comment type="subunit">
    <text evidence="2">Homodimer.</text>
</comment>
<evidence type="ECO:0000259" key="5">
    <source>
        <dbReference type="Pfam" id="PF07992"/>
    </source>
</evidence>
<evidence type="ECO:0000313" key="6">
    <source>
        <dbReference type="EMBL" id="PSJ93321.1"/>
    </source>
</evidence>
<evidence type="ECO:0000313" key="7">
    <source>
        <dbReference type="Proteomes" id="UP000240419"/>
    </source>
</evidence>
<dbReference type="GO" id="GO:0016491">
    <property type="term" value="F:oxidoreductase activity"/>
    <property type="evidence" value="ECO:0007669"/>
    <property type="project" value="UniProtKB-KW"/>
</dbReference>